<name>A0A4Y2U4Z8_ARAVE</name>
<evidence type="ECO:0000313" key="2">
    <source>
        <dbReference type="EMBL" id="GBO07074.1"/>
    </source>
</evidence>
<sequence length="63" mass="6966">KTKEKQQGLAPRRPNGPPGARRCDHLFSFCQAILIQITQRNPSSQGDAQAFLRTNTSAKQDGE</sequence>
<organism evidence="2 3">
    <name type="scientific">Araneus ventricosus</name>
    <name type="common">Orbweaver spider</name>
    <name type="synonym">Epeira ventricosa</name>
    <dbReference type="NCBI Taxonomy" id="182803"/>
    <lineage>
        <taxon>Eukaryota</taxon>
        <taxon>Metazoa</taxon>
        <taxon>Ecdysozoa</taxon>
        <taxon>Arthropoda</taxon>
        <taxon>Chelicerata</taxon>
        <taxon>Arachnida</taxon>
        <taxon>Araneae</taxon>
        <taxon>Araneomorphae</taxon>
        <taxon>Entelegynae</taxon>
        <taxon>Araneoidea</taxon>
        <taxon>Araneidae</taxon>
        <taxon>Araneus</taxon>
    </lineage>
</organism>
<accession>A0A4Y2U4Z8</accession>
<dbReference type="EMBL" id="BGPR01033215">
    <property type="protein sequence ID" value="GBO07074.1"/>
    <property type="molecule type" value="Genomic_DNA"/>
</dbReference>
<feature type="non-terminal residue" evidence="2">
    <location>
        <position position="1"/>
    </location>
</feature>
<dbReference type="Proteomes" id="UP000499080">
    <property type="component" value="Unassembled WGS sequence"/>
</dbReference>
<reference evidence="2 3" key="1">
    <citation type="journal article" date="2019" name="Sci. Rep.">
        <title>Orb-weaving spider Araneus ventricosus genome elucidates the spidroin gene catalogue.</title>
        <authorList>
            <person name="Kono N."/>
            <person name="Nakamura H."/>
            <person name="Ohtoshi R."/>
            <person name="Moran D.A.P."/>
            <person name="Shinohara A."/>
            <person name="Yoshida Y."/>
            <person name="Fujiwara M."/>
            <person name="Mori M."/>
            <person name="Tomita M."/>
            <person name="Arakawa K."/>
        </authorList>
    </citation>
    <scope>NUCLEOTIDE SEQUENCE [LARGE SCALE GENOMIC DNA]</scope>
</reference>
<evidence type="ECO:0000313" key="3">
    <source>
        <dbReference type="Proteomes" id="UP000499080"/>
    </source>
</evidence>
<protein>
    <submittedName>
        <fullName evidence="2">Uncharacterized protein</fullName>
    </submittedName>
</protein>
<comment type="caution">
    <text evidence="2">The sequence shown here is derived from an EMBL/GenBank/DDBJ whole genome shotgun (WGS) entry which is preliminary data.</text>
</comment>
<keyword evidence="3" id="KW-1185">Reference proteome</keyword>
<evidence type="ECO:0000256" key="1">
    <source>
        <dbReference type="SAM" id="MobiDB-lite"/>
    </source>
</evidence>
<gene>
    <name evidence="2" type="ORF">AVEN_265647_1</name>
</gene>
<dbReference type="AlphaFoldDB" id="A0A4Y2U4Z8"/>
<feature type="region of interest" description="Disordered" evidence="1">
    <location>
        <begin position="1"/>
        <end position="23"/>
    </location>
</feature>
<proteinExistence type="predicted"/>